<keyword evidence="1" id="KW-1133">Transmembrane helix</keyword>
<evidence type="ECO:0000313" key="2">
    <source>
        <dbReference type="EMBL" id="CAG9535331.1"/>
    </source>
</evidence>
<proteinExistence type="predicted"/>
<name>A0A8J2Q0M2_9BILA</name>
<gene>
    <name evidence="2" type="ORF">CJOHNSTONI_LOCUS5376</name>
</gene>
<comment type="caution">
    <text evidence="2">The sequence shown here is derived from an EMBL/GenBank/DDBJ whole genome shotgun (WGS) entry which is preliminary data.</text>
</comment>
<dbReference type="Proteomes" id="UP000746747">
    <property type="component" value="Unassembled WGS sequence"/>
</dbReference>
<keyword evidence="1" id="KW-0812">Transmembrane</keyword>
<accession>A0A8J2Q0M2</accession>
<reference evidence="2" key="1">
    <citation type="submission" date="2021-09" db="EMBL/GenBank/DDBJ databases">
        <authorList>
            <consortium name="Pathogen Informatics"/>
        </authorList>
    </citation>
    <scope>NUCLEOTIDE SEQUENCE</scope>
</reference>
<evidence type="ECO:0000313" key="3">
    <source>
        <dbReference type="Proteomes" id="UP000746747"/>
    </source>
</evidence>
<dbReference type="EMBL" id="CAKAEH010001370">
    <property type="protein sequence ID" value="CAG9535331.1"/>
    <property type="molecule type" value="Genomic_DNA"/>
</dbReference>
<sequence length="96" mass="11558">MEPSTCVKLKGHRKGNQYIYRNCWNNMWIDKRPYERKMSERCYTDEIVQNFVATTNNKICFCEDDLCNNSRGIMFSLFNDLCLIIMFIRVLYLHLS</sequence>
<protein>
    <recommendedName>
        <fullName evidence="4">Protein quiver</fullName>
    </recommendedName>
</protein>
<feature type="transmembrane region" description="Helical" evidence="1">
    <location>
        <begin position="73"/>
        <end position="92"/>
    </location>
</feature>
<evidence type="ECO:0008006" key="4">
    <source>
        <dbReference type="Google" id="ProtNLM"/>
    </source>
</evidence>
<dbReference type="AlphaFoldDB" id="A0A8J2Q0M2"/>
<keyword evidence="3" id="KW-1185">Reference proteome</keyword>
<keyword evidence="1" id="KW-0472">Membrane</keyword>
<dbReference type="OrthoDB" id="5912692at2759"/>
<organism evidence="2 3">
    <name type="scientific">Cercopithifilaria johnstoni</name>
    <dbReference type="NCBI Taxonomy" id="2874296"/>
    <lineage>
        <taxon>Eukaryota</taxon>
        <taxon>Metazoa</taxon>
        <taxon>Ecdysozoa</taxon>
        <taxon>Nematoda</taxon>
        <taxon>Chromadorea</taxon>
        <taxon>Rhabditida</taxon>
        <taxon>Spirurina</taxon>
        <taxon>Spiruromorpha</taxon>
        <taxon>Filarioidea</taxon>
        <taxon>Onchocercidae</taxon>
        <taxon>Cercopithifilaria</taxon>
    </lineage>
</organism>
<evidence type="ECO:0000256" key="1">
    <source>
        <dbReference type="SAM" id="Phobius"/>
    </source>
</evidence>